<keyword evidence="6 11" id="KW-0472">Membrane</keyword>
<feature type="transmembrane region" description="Helical" evidence="11">
    <location>
        <begin position="1600"/>
        <end position="1622"/>
    </location>
</feature>
<dbReference type="GO" id="GO:0005262">
    <property type="term" value="F:calcium channel activity"/>
    <property type="evidence" value="ECO:0007669"/>
    <property type="project" value="TreeGrafter"/>
</dbReference>
<dbReference type="InterPro" id="IPR008979">
    <property type="entry name" value="Galactose-bd-like_sf"/>
</dbReference>
<feature type="transmembrane region" description="Helical" evidence="11">
    <location>
        <begin position="1195"/>
        <end position="1213"/>
    </location>
</feature>
<evidence type="ECO:0000313" key="16">
    <source>
        <dbReference type="RefSeq" id="XP_019623421.1"/>
    </source>
</evidence>
<evidence type="ECO:0000259" key="14">
    <source>
        <dbReference type="PROSITE" id="PS50095"/>
    </source>
</evidence>
<dbReference type="OrthoDB" id="5322100at2759"/>
<feature type="domain" description="F5/8 type C" evidence="13">
    <location>
        <begin position="57"/>
        <end position="198"/>
    </location>
</feature>
<evidence type="ECO:0000256" key="7">
    <source>
        <dbReference type="ARBA" id="ARBA00023180"/>
    </source>
</evidence>
<evidence type="ECO:0000256" key="4">
    <source>
        <dbReference type="ARBA" id="ARBA00022729"/>
    </source>
</evidence>
<dbReference type="InterPro" id="IPR046791">
    <property type="entry name" value="Polycystin_dom"/>
</dbReference>
<evidence type="ECO:0000256" key="5">
    <source>
        <dbReference type="ARBA" id="ARBA00022989"/>
    </source>
</evidence>
<dbReference type="PANTHER" id="PTHR10877">
    <property type="entry name" value="POLYCYSTIN FAMILY MEMBER"/>
    <property type="match status" value="1"/>
</dbReference>
<feature type="transmembrane region" description="Helical" evidence="11">
    <location>
        <begin position="1560"/>
        <end position="1580"/>
    </location>
</feature>
<dbReference type="Pfam" id="PF20519">
    <property type="entry name" value="Polycystin_dom"/>
    <property type="match status" value="1"/>
</dbReference>
<dbReference type="InterPro" id="IPR051223">
    <property type="entry name" value="Polycystin"/>
</dbReference>
<keyword evidence="15" id="KW-1185">Reference proteome</keyword>
<dbReference type="PRINTS" id="PR01433">
    <property type="entry name" value="POLYCYSTIN2"/>
</dbReference>
<comment type="similarity">
    <text evidence="2">Belongs to the polycystin family.</text>
</comment>
<keyword evidence="3 11" id="KW-0812">Transmembrane</keyword>
<reference evidence="16" key="1">
    <citation type="submission" date="2025-08" db="UniProtKB">
        <authorList>
            <consortium name="RefSeq"/>
        </authorList>
    </citation>
    <scope>IDENTIFICATION</scope>
    <source>
        <tissue evidence="16">Gonad</tissue>
    </source>
</reference>
<feature type="chain" id="PRO_5028057348" evidence="12">
    <location>
        <begin position="20"/>
        <end position="1758"/>
    </location>
</feature>
<feature type="signal peptide" evidence="12">
    <location>
        <begin position="1"/>
        <end position="19"/>
    </location>
</feature>
<dbReference type="SMART" id="SM00308">
    <property type="entry name" value="LH2"/>
    <property type="match status" value="1"/>
</dbReference>
<feature type="transmembrane region" description="Helical" evidence="11">
    <location>
        <begin position="861"/>
        <end position="880"/>
    </location>
</feature>
<dbReference type="GO" id="GO:0050982">
    <property type="term" value="P:detection of mechanical stimulus"/>
    <property type="evidence" value="ECO:0007669"/>
    <property type="project" value="TreeGrafter"/>
</dbReference>
<dbReference type="Pfam" id="PF00754">
    <property type="entry name" value="F5_F8_type_C"/>
    <property type="match status" value="1"/>
</dbReference>
<keyword evidence="5 11" id="KW-1133">Transmembrane helix</keyword>
<dbReference type="Gene3D" id="2.60.120.260">
    <property type="entry name" value="Galactose-binding domain-like"/>
    <property type="match status" value="1"/>
</dbReference>
<dbReference type="InterPro" id="IPR036392">
    <property type="entry name" value="PLAT/LH2_dom_sf"/>
</dbReference>
<dbReference type="InterPro" id="IPR001024">
    <property type="entry name" value="PLAT/LH2_dom"/>
</dbReference>
<dbReference type="Gene3D" id="1.10.287.70">
    <property type="match status" value="1"/>
</dbReference>
<proteinExistence type="inferred from homology"/>
<feature type="disulfide bond" evidence="8">
    <location>
        <begin position="1301"/>
        <end position="1314"/>
    </location>
</feature>
<dbReference type="PANTHER" id="PTHR10877:SF194">
    <property type="entry name" value="LOCATION OF VULVA DEFECTIVE 1"/>
    <property type="match status" value="1"/>
</dbReference>
<name>A0A6P4Z1H1_BRABE</name>
<feature type="transmembrane region" description="Helical" evidence="11">
    <location>
        <begin position="1071"/>
        <end position="1101"/>
    </location>
</feature>
<feature type="transmembrane region" description="Helical" evidence="11">
    <location>
        <begin position="1664"/>
        <end position="1684"/>
    </location>
</feature>
<dbReference type="PROSITE" id="PS50095">
    <property type="entry name" value="PLAT"/>
    <property type="match status" value="1"/>
</dbReference>
<evidence type="ECO:0000256" key="1">
    <source>
        <dbReference type="ARBA" id="ARBA00004141"/>
    </source>
</evidence>
<dbReference type="SUPFAM" id="SSF49785">
    <property type="entry name" value="Galactose-binding domain-like"/>
    <property type="match status" value="1"/>
</dbReference>
<keyword evidence="4 12" id="KW-0732">Signal</keyword>
<feature type="transmembrane region" description="Helical" evidence="11">
    <location>
        <begin position="653"/>
        <end position="671"/>
    </location>
</feature>
<protein>
    <submittedName>
        <fullName evidence="16">Polycystic kidney disease protein 1-like 2</fullName>
    </submittedName>
</protein>
<dbReference type="SUPFAM" id="SSF49723">
    <property type="entry name" value="Lipase/lipooxygenase domain (PLAT/LH2 domain)"/>
    <property type="match status" value="1"/>
</dbReference>
<dbReference type="GO" id="GO:0016020">
    <property type="term" value="C:membrane"/>
    <property type="evidence" value="ECO:0007669"/>
    <property type="project" value="UniProtKB-SubCell"/>
</dbReference>
<dbReference type="KEGG" id="bbel:109469358"/>
<dbReference type="PROSITE" id="PS50022">
    <property type="entry name" value="FA58C_3"/>
    <property type="match status" value="1"/>
</dbReference>
<comment type="caution">
    <text evidence="9">Lacks conserved residue(s) required for the propagation of feature annotation.</text>
</comment>
<organism evidence="15 16">
    <name type="scientific">Branchiostoma belcheri</name>
    <name type="common">Amphioxus</name>
    <dbReference type="NCBI Taxonomy" id="7741"/>
    <lineage>
        <taxon>Eukaryota</taxon>
        <taxon>Metazoa</taxon>
        <taxon>Chordata</taxon>
        <taxon>Cephalochordata</taxon>
        <taxon>Leptocardii</taxon>
        <taxon>Amphioxiformes</taxon>
        <taxon>Branchiostomatidae</taxon>
        <taxon>Branchiostoma</taxon>
    </lineage>
</organism>
<evidence type="ECO:0000256" key="12">
    <source>
        <dbReference type="SAM" id="SignalP"/>
    </source>
</evidence>
<evidence type="ECO:0000256" key="2">
    <source>
        <dbReference type="ARBA" id="ARBA00007200"/>
    </source>
</evidence>
<evidence type="ECO:0000256" key="9">
    <source>
        <dbReference type="PROSITE-ProRule" id="PRU00152"/>
    </source>
</evidence>
<feature type="transmembrane region" description="Helical" evidence="11">
    <location>
        <begin position="1472"/>
        <end position="1491"/>
    </location>
</feature>
<feature type="transmembrane region" description="Helical" evidence="11">
    <location>
        <begin position="907"/>
        <end position="928"/>
    </location>
</feature>
<dbReference type="InterPro" id="IPR013122">
    <property type="entry name" value="PKD1_2_channel"/>
</dbReference>
<dbReference type="Gene3D" id="2.60.60.20">
    <property type="entry name" value="PLAT/LH2 domain"/>
    <property type="match status" value="1"/>
</dbReference>
<evidence type="ECO:0000256" key="3">
    <source>
        <dbReference type="ARBA" id="ARBA00022692"/>
    </source>
</evidence>
<dbReference type="Pfam" id="PF08016">
    <property type="entry name" value="PKD_channel"/>
    <property type="match status" value="1"/>
</dbReference>
<evidence type="ECO:0000313" key="15">
    <source>
        <dbReference type="Proteomes" id="UP000515135"/>
    </source>
</evidence>
<accession>A0A6P4Z1H1</accession>
<gene>
    <name evidence="16" type="primary">LOC109469358</name>
</gene>
<dbReference type="Pfam" id="PF01477">
    <property type="entry name" value="PLAT"/>
    <property type="match status" value="1"/>
</dbReference>
<evidence type="ECO:0000256" key="6">
    <source>
        <dbReference type="ARBA" id="ARBA00023136"/>
    </source>
</evidence>
<dbReference type="InterPro" id="IPR000421">
    <property type="entry name" value="FA58C"/>
</dbReference>
<dbReference type="FunFam" id="1.10.287.70:FF:000333">
    <property type="entry name" value="Uncharacterized protein"/>
    <property type="match status" value="1"/>
</dbReference>
<feature type="domain" description="PLAT" evidence="14">
    <location>
        <begin position="698"/>
        <end position="815"/>
    </location>
</feature>
<dbReference type="FunFam" id="2.60.60.20:FF:000019">
    <property type="entry name" value="Uncharacterized protein"/>
    <property type="match status" value="1"/>
</dbReference>
<dbReference type="GO" id="GO:0005509">
    <property type="term" value="F:calcium ion binding"/>
    <property type="evidence" value="ECO:0007669"/>
    <property type="project" value="InterPro"/>
</dbReference>
<dbReference type="GeneID" id="109469358"/>
<comment type="subcellular location">
    <subcellularLocation>
        <location evidence="1">Membrane</location>
        <topology evidence="1">Multi-pass membrane protein</topology>
    </subcellularLocation>
</comment>
<evidence type="ECO:0000259" key="13">
    <source>
        <dbReference type="PROSITE" id="PS50022"/>
    </source>
</evidence>
<evidence type="ECO:0000256" key="8">
    <source>
        <dbReference type="PIRSR" id="PIRSR603915-2"/>
    </source>
</evidence>
<evidence type="ECO:0000256" key="11">
    <source>
        <dbReference type="SAM" id="Phobius"/>
    </source>
</evidence>
<evidence type="ECO:0000256" key="10">
    <source>
        <dbReference type="SAM" id="MobiDB-lite"/>
    </source>
</evidence>
<feature type="region of interest" description="Disordered" evidence="10">
    <location>
        <begin position="1156"/>
        <end position="1175"/>
    </location>
</feature>
<dbReference type="Proteomes" id="UP000515135">
    <property type="component" value="Unplaced"/>
</dbReference>
<sequence length="1758" mass="196663">MELLAAYIVAVLIVHHAGCSPCKPDLDQVCSCQQGQLNSQWTCTVCACSHDGNFGKCTTSRWLNISTTWIGEESSGSSTVDFAENMFDGDSATVWEPLDQPEGYEHWVIVDLQTSFRIHRATIANNGDVVHDVVSFVMESSTTSPYVWETAYSSAEVLSGIPMPQYFSPEFVGRYLRLKVNTQSGVRPSLREVSLYGKENTGDPDSLPCPALNTGCIISDTAGETAPPGDQDCYVTANIHEGLRSTADPLQVHRSANVHLHGDLLVDCYEDHELEVFWTVREHNQATPEDAMDEILPQGTTRNNVLLSIAPKTLPLGVHMVQAAGYYTVRLTDRHAADCGDLTRVAEWRFHVNPLPAPPSGDGVSADPVCTLLPADGVSLIDQFCVTCPEFLDILGPLELSIRFQLTPAGELATATFPGDGPDEDTRIFLTASSRVWVGYTRLFDLAVGSIRLFVRADSVDGRFFEVGLAPIEFLESNVNPYEYSNNSREIGTDVTGLGVKCGNRTLPVSGLTDPVDILTRRSENNSLAELMYVFEASEPRGNMAIFQFFVRKNHSALSIELDFPSLDLDFNNTLFPPDVTMLLRKEAPPTPEEYDWTATLPVPDEQIVGLMSNTSHIHCRCYHLTKFSGFVAPNPLNIAEALSANVLENPSGLVLVLTVFGAYLVGIVWARKSDRRDVVKAGIGILPGHRLNPRQDCQYLITVYTGFKGKAGTTAEVTIVLYSQDHESRPFRLSDEKRILFERGSVDSFLVSTSQPLGALRFVRVWHNNGGYSPGWFLSQIVVTNRGDNTPNFFVCNRWFALDRDDGQISRVLIEADPVEMKKFRNLFLAKSSRDMSDGHLWFSVAGRPARSPFTRVQRLSCCLTLLYSTMVTNIMFFGRGDDFDPPEPIRIGGIEMDPPISLPQIMIGLQSAAIIMPVNLIIVFLFRNSCSTSSVKNEKTASRNNLCLKSLTKCLPHKKQIDKEATKKQTEPLPLWHRKENDTVQKSQSRDYSEKVCIQPINLSFDDSMAKIDASNVTNPEDVESTQNSSLSSWSVYIGWLLVWTASFVAAFFTVLYSLSFGRAKAEAWLFTFLTSFLTDLFLIQPFKLMLVAVLFALLAKKPVEDEDPVPAPLYQDEEYLEENTQQVVRNDTRLWRTATGWARYFWTEESNVQDQRNEKTQEMAHSSSPLDEADLAKQRAQSLERSKRRKQVLEVLTFGLFVTVIMLTSYSERSPMAFYVTKNAQQLLLKSGNVGFSEIKDIPSFWTWVTTGLIPAIHAAQWYNGRYSKEAAILQDMLTHPLGTVQLRQVRLTPGKHCEPPKQIASLVPHCTVAYSLDASDTRNYTENWNKTSNITDNLFCTSTPIVNVNNATDSPWDYKCLEGSNPWSYTFASVTDGFPYFGKQGIYLSGGYVTSLGSTQQTSLTRAAYLQQHGWLDEKTRAVFIELTLYNPHVNLFSVVSIATEFTSLGTVYKGSEVVTLRLIQHDAILLLVLRGCLGIFILFFMIREGKALFSRPLEYLTEFWSWVELLVIAVGFIALGVYFHTQSIIDDIAIQRAAGNAGFDGYKSAVGWYQVYTYLLGLLICGATLKFVRILRFNSHVYALSMTMRRSLKPVALFMLTAGILIMAFTQMANLTFGVKLAGYRNITSSLQSLLFMMLGSFDFEALGQGHNFLGPLMFFTYQCTMQFFLLSMFMAIIMDVYAEETQSTNTEELNLNTFVKESALRTLKKVQDRNSHNIDVKRNISSKDNGILADILVKIDRMVDNLDNGVYD</sequence>
<dbReference type="RefSeq" id="XP_019623421.1">
    <property type="nucleotide sequence ID" value="XM_019767862.1"/>
</dbReference>
<keyword evidence="7" id="KW-0325">Glycoprotein</keyword>
<feature type="transmembrane region" description="Helical" evidence="11">
    <location>
        <begin position="1511"/>
        <end position="1528"/>
    </location>
</feature>
<feature type="transmembrane region" description="Helical" evidence="11">
    <location>
        <begin position="1036"/>
        <end position="1059"/>
    </location>
</feature>
<dbReference type="InterPro" id="IPR003915">
    <property type="entry name" value="PKD_2"/>
</dbReference>